<dbReference type="Gene3D" id="1.10.287.1080">
    <property type="entry name" value="MazG-like"/>
    <property type="match status" value="1"/>
</dbReference>
<dbReference type="PANTHER" id="PTHR46523:SF1">
    <property type="entry name" value="DCTP PYROPHOSPHATASE 1"/>
    <property type="match status" value="1"/>
</dbReference>
<dbReference type="GO" id="GO:0042262">
    <property type="term" value="P:DNA protection"/>
    <property type="evidence" value="ECO:0007669"/>
    <property type="project" value="TreeGrafter"/>
</dbReference>
<dbReference type="SUPFAM" id="SSF101386">
    <property type="entry name" value="all-alpha NTP pyrophosphatases"/>
    <property type="match status" value="1"/>
</dbReference>
<organism evidence="1 2">
    <name type="scientific">Cellulomonas pakistanensis</name>
    <dbReference type="NCBI Taxonomy" id="992287"/>
    <lineage>
        <taxon>Bacteria</taxon>
        <taxon>Bacillati</taxon>
        <taxon>Actinomycetota</taxon>
        <taxon>Actinomycetes</taxon>
        <taxon>Micrococcales</taxon>
        <taxon>Cellulomonadaceae</taxon>
        <taxon>Cellulomonas</taxon>
    </lineage>
</organism>
<dbReference type="GO" id="GO:0005829">
    <property type="term" value="C:cytosol"/>
    <property type="evidence" value="ECO:0007669"/>
    <property type="project" value="TreeGrafter"/>
</dbReference>
<dbReference type="EMBL" id="BONO01000026">
    <property type="protein sequence ID" value="GIG37654.1"/>
    <property type="molecule type" value="Genomic_DNA"/>
</dbReference>
<reference evidence="1" key="1">
    <citation type="submission" date="2021-01" db="EMBL/GenBank/DDBJ databases">
        <title>Whole genome shotgun sequence of Cellulomonas pakistanensis NBRC 110800.</title>
        <authorList>
            <person name="Komaki H."/>
            <person name="Tamura T."/>
        </authorList>
    </citation>
    <scope>NUCLEOTIDE SEQUENCE</scope>
    <source>
        <strain evidence="1">NBRC 110800</strain>
    </source>
</reference>
<comment type="caution">
    <text evidence="1">The sequence shown here is derived from an EMBL/GenBank/DDBJ whole genome shotgun (WGS) entry which is preliminary data.</text>
</comment>
<keyword evidence="2" id="KW-1185">Reference proteome</keyword>
<dbReference type="PANTHER" id="PTHR46523">
    <property type="entry name" value="DCTP PYROPHOSPHATASE 1"/>
    <property type="match status" value="1"/>
</dbReference>
<dbReference type="AlphaFoldDB" id="A0A919PEY3"/>
<dbReference type="InterPro" id="IPR052555">
    <property type="entry name" value="dCTP_Pyrophosphatase"/>
</dbReference>
<dbReference type="Proteomes" id="UP000642125">
    <property type="component" value="Unassembled WGS sequence"/>
</dbReference>
<evidence type="ECO:0000313" key="2">
    <source>
        <dbReference type="Proteomes" id="UP000642125"/>
    </source>
</evidence>
<proteinExistence type="predicted"/>
<dbReference type="CDD" id="cd11537">
    <property type="entry name" value="NTP-PPase_RS21-C6_like"/>
    <property type="match status" value="1"/>
</dbReference>
<dbReference type="InterPro" id="IPR025984">
    <property type="entry name" value="DCTPP"/>
</dbReference>
<dbReference type="GO" id="GO:0006253">
    <property type="term" value="P:dCTP catabolic process"/>
    <property type="evidence" value="ECO:0007669"/>
    <property type="project" value="TreeGrafter"/>
</dbReference>
<accession>A0A919PEY3</accession>
<dbReference type="Pfam" id="PF12643">
    <property type="entry name" value="MazG-like"/>
    <property type="match status" value="1"/>
</dbReference>
<dbReference type="RefSeq" id="WP_203669634.1">
    <property type="nucleotide sequence ID" value="NZ_BONO01000026.1"/>
</dbReference>
<gene>
    <name evidence="1" type="ORF">Cpa01nite_30350</name>
</gene>
<protein>
    <submittedName>
        <fullName evidence="1">Nucleotide pyrophosphohydrolase</fullName>
    </submittedName>
</protein>
<name>A0A919PEY3_9CELL</name>
<dbReference type="GO" id="GO:0047840">
    <property type="term" value="F:dCTP diphosphatase activity"/>
    <property type="evidence" value="ECO:0007669"/>
    <property type="project" value="TreeGrafter"/>
</dbReference>
<evidence type="ECO:0000313" key="1">
    <source>
        <dbReference type="EMBL" id="GIG37654.1"/>
    </source>
</evidence>
<sequence>MTDAPPAGGPGDLARLTALIREFSRERDWEQFHDPKSLVLALVGEVGELAELVQWLPAGDAVAHFADPDRHRRAGEEIADVLVYLLRLADVLGVDVLQATLDKQAEARRRFPVDDVHGVAPRKE</sequence>
<dbReference type="PIRSF" id="PIRSF029826">
    <property type="entry name" value="UCP029826_pph"/>
    <property type="match status" value="1"/>
</dbReference>